<dbReference type="STRING" id="420662.Mpe_A1356"/>
<reference evidence="1 2" key="1">
    <citation type="journal article" date="2007" name="J. Bacteriol.">
        <title>Whole-genome analysis of the methyl tert-butyl ether-degrading beta-proteobacterium Methylibium petroleiphilum PM1.</title>
        <authorList>
            <person name="Kane S.R."/>
            <person name="Chakicherla A.Y."/>
            <person name="Chain P.S.G."/>
            <person name="Schmidt R."/>
            <person name="Shin M.W."/>
            <person name="Legler T.C."/>
            <person name="Scow K.M."/>
            <person name="Larimer F.W."/>
            <person name="Lucas S.M."/>
            <person name="Richardson P.M."/>
            <person name="Hristova K.R."/>
        </authorList>
    </citation>
    <scope>NUCLEOTIDE SEQUENCE [LARGE SCALE GENOMIC DNA]</scope>
    <source>
        <strain evidence="2">ATCC BAA-1232 / LMG 22953 / PM1</strain>
    </source>
</reference>
<dbReference type="PROSITE" id="PS51257">
    <property type="entry name" value="PROKAR_LIPOPROTEIN"/>
    <property type="match status" value="1"/>
</dbReference>
<gene>
    <name evidence="1" type="ordered locus">Mpe_A1356</name>
</gene>
<protein>
    <recommendedName>
        <fullName evidence="3">Lipoprotein</fullName>
    </recommendedName>
</protein>
<accession>A2SFH9</accession>
<dbReference type="eggNOG" id="COG2913">
    <property type="taxonomic scope" value="Bacteria"/>
</dbReference>
<dbReference type="Proteomes" id="UP000000366">
    <property type="component" value="Chromosome"/>
</dbReference>
<dbReference type="HOGENOM" id="CLU_090266_2_0_4"/>
<proteinExistence type="predicted"/>
<keyword evidence="2" id="KW-1185">Reference proteome</keyword>
<evidence type="ECO:0000313" key="1">
    <source>
        <dbReference type="EMBL" id="ABM94318.1"/>
    </source>
</evidence>
<dbReference type="EMBL" id="CP000555">
    <property type="protein sequence ID" value="ABM94318.1"/>
    <property type="molecule type" value="Genomic_DNA"/>
</dbReference>
<sequence>MNRPTPAAASTTLRCMLLWIGVLALSACAGYSPSGLPVGTPQAQVIERMGPPTGRYALAPAGERLEFARGPMGKHTYMLDFDADQRLLRWEQVLTEKNFYALQIGMSRDEVLRRIGHPSNVRFLSRQQHQLWSYRYDTPFCVWFQVSLDTSDKVAELGNNVDPQCDDLFDGR</sequence>
<evidence type="ECO:0008006" key="3">
    <source>
        <dbReference type="Google" id="ProtNLM"/>
    </source>
</evidence>
<name>A2SFH9_METPP</name>
<evidence type="ECO:0000313" key="2">
    <source>
        <dbReference type="Proteomes" id="UP000000366"/>
    </source>
</evidence>
<dbReference type="RefSeq" id="WP_011828955.1">
    <property type="nucleotide sequence ID" value="NC_008825.1"/>
</dbReference>
<organism evidence="1 2">
    <name type="scientific">Methylibium petroleiphilum (strain ATCC BAA-1232 / LMG 22953 / PM1)</name>
    <dbReference type="NCBI Taxonomy" id="420662"/>
    <lineage>
        <taxon>Bacteria</taxon>
        <taxon>Pseudomonadati</taxon>
        <taxon>Pseudomonadota</taxon>
        <taxon>Betaproteobacteria</taxon>
        <taxon>Burkholderiales</taxon>
        <taxon>Sphaerotilaceae</taxon>
        <taxon>Methylibium</taxon>
    </lineage>
</organism>
<dbReference type="KEGG" id="mpt:Mpe_A1356"/>
<dbReference type="AlphaFoldDB" id="A2SFH9"/>